<dbReference type="InterPro" id="IPR016181">
    <property type="entry name" value="Acyl_CoA_acyltransferase"/>
</dbReference>
<evidence type="ECO:0000313" key="2">
    <source>
        <dbReference type="EMBL" id="SEF58569.1"/>
    </source>
</evidence>
<dbReference type="SUPFAM" id="SSF55729">
    <property type="entry name" value="Acyl-CoA N-acyltransferases (Nat)"/>
    <property type="match status" value="1"/>
</dbReference>
<dbReference type="Gene3D" id="3.40.630.30">
    <property type="match status" value="1"/>
</dbReference>
<keyword evidence="3" id="KW-1185">Reference proteome</keyword>
<dbReference type="RefSeq" id="WP_103870910.1">
    <property type="nucleotide sequence ID" value="NZ_FNUY01000001.1"/>
</dbReference>
<dbReference type="Proteomes" id="UP000236743">
    <property type="component" value="Unassembled WGS sequence"/>
</dbReference>
<evidence type="ECO:0000259" key="1">
    <source>
        <dbReference type="PROSITE" id="PS51186"/>
    </source>
</evidence>
<reference evidence="2 3" key="1">
    <citation type="submission" date="2016-10" db="EMBL/GenBank/DDBJ databases">
        <authorList>
            <person name="de Groot N.N."/>
        </authorList>
    </citation>
    <scope>NUCLEOTIDE SEQUENCE [LARGE SCALE GENOMIC DNA]</scope>
    <source>
        <strain evidence="2 3">DSM 26656</strain>
    </source>
</reference>
<dbReference type="EMBL" id="FNUY01000001">
    <property type="protein sequence ID" value="SEF58569.1"/>
    <property type="molecule type" value="Genomic_DNA"/>
</dbReference>
<dbReference type="AlphaFoldDB" id="A0A1H5T703"/>
<dbReference type="InterPro" id="IPR000182">
    <property type="entry name" value="GNAT_dom"/>
</dbReference>
<dbReference type="GO" id="GO:0016747">
    <property type="term" value="F:acyltransferase activity, transferring groups other than amino-acyl groups"/>
    <property type="evidence" value="ECO:0007669"/>
    <property type="project" value="InterPro"/>
</dbReference>
<gene>
    <name evidence="2" type="ORF">SAMN04488115_101550</name>
</gene>
<dbReference type="Pfam" id="PF00583">
    <property type="entry name" value="Acetyltransf_1"/>
    <property type="match status" value="1"/>
</dbReference>
<dbReference type="OrthoDB" id="9127144at2"/>
<accession>A0A1H5T703</accession>
<keyword evidence="2" id="KW-0808">Transferase</keyword>
<dbReference type="PROSITE" id="PS51186">
    <property type="entry name" value="GNAT"/>
    <property type="match status" value="1"/>
</dbReference>
<feature type="domain" description="N-acetyltransferase" evidence="1">
    <location>
        <begin position="4"/>
        <end position="147"/>
    </location>
</feature>
<organism evidence="2 3">
    <name type="scientific">Bosea lathyri</name>
    <dbReference type="NCBI Taxonomy" id="1036778"/>
    <lineage>
        <taxon>Bacteria</taxon>
        <taxon>Pseudomonadati</taxon>
        <taxon>Pseudomonadota</taxon>
        <taxon>Alphaproteobacteria</taxon>
        <taxon>Hyphomicrobiales</taxon>
        <taxon>Boseaceae</taxon>
        <taxon>Bosea</taxon>
    </lineage>
</organism>
<name>A0A1H5T703_9HYPH</name>
<evidence type="ECO:0000313" key="3">
    <source>
        <dbReference type="Proteomes" id="UP000236743"/>
    </source>
</evidence>
<dbReference type="CDD" id="cd04301">
    <property type="entry name" value="NAT_SF"/>
    <property type="match status" value="1"/>
</dbReference>
<protein>
    <submittedName>
        <fullName evidence="2">Diamine N-acetyltransferase</fullName>
    </submittedName>
</protein>
<sequence length="156" mass="17400">MSEITLRPVTAATVRMICALEVREDQRGFVAPNSVSIAQAHFEPTASFSAIYGGETPVGFLMWRPTVDTKTAYLWRFMIDHRHQGKGYARSALMLLFQELRARGLKLLKTSVVLGAASPLGFYRSMGFQETGKILPNSETELLLDLEWSQGFALQS</sequence>
<proteinExistence type="predicted"/>